<dbReference type="EMBL" id="JAULSV010000005">
    <property type="protein sequence ID" value="KAK0642866.1"/>
    <property type="molecule type" value="Genomic_DNA"/>
</dbReference>
<evidence type="ECO:0000256" key="4">
    <source>
        <dbReference type="SAM" id="SignalP"/>
    </source>
</evidence>
<feature type="binding site" evidence="3">
    <location>
        <position position="277"/>
    </location>
    <ligand>
        <name>FAD</name>
        <dbReference type="ChEBI" id="CHEBI:57692"/>
    </ligand>
</feature>
<dbReference type="InterPro" id="IPR012132">
    <property type="entry name" value="GMC_OxRdtase"/>
</dbReference>
<name>A0AA39Y0E9_9PEZI</name>
<feature type="active site" description="Proton acceptor" evidence="2">
    <location>
        <position position="622"/>
    </location>
</feature>
<dbReference type="GO" id="GO:0050660">
    <property type="term" value="F:flavin adenine dinucleotide binding"/>
    <property type="evidence" value="ECO:0007669"/>
    <property type="project" value="InterPro"/>
</dbReference>
<keyword evidence="3" id="KW-0274">FAD</keyword>
<dbReference type="GO" id="GO:0044550">
    <property type="term" value="P:secondary metabolite biosynthetic process"/>
    <property type="evidence" value="ECO:0007669"/>
    <property type="project" value="TreeGrafter"/>
</dbReference>
<protein>
    <submittedName>
        <fullName evidence="7">GMC oxidoreductase-like protein</fullName>
    </submittedName>
</protein>
<dbReference type="InterPro" id="IPR036188">
    <property type="entry name" value="FAD/NAD-bd_sf"/>
</dbReference>
<dbReference type="Gene3D" id="3.50.50.60">
    <property type="entry name" value="FAD/NAD(P)-binding domain"/>
    <property type="match status" value="1"/>
</dbReference>
<dbReference type="PIRSF" id="PIRSF000137">
    <property type="entry name" value="Alcohol_oxidase"/>
    <property type="match status" value="1"/>
</dbReference>
<evidence type="ECO:0000259" key="5">
    <source>
        <dbReference type="Pfam" id="PF00732"/>
    </source>
</evidence>
<feature type="chain" id="PRO_5041415620" evidence="4">
    <location>
        <begin position="19"/>
        <end position="645"/>
    </location>
</feature>
<dbReference type="PANTHER" id="PTHR11552">
    <property type="entry name" value="GLUCOSE-METHANOL-CHOLINE GMC OXIDOREDUCTASE"/>
    <property type="match status" value="1"/>
</dbReference>
<feature type="binding site" evidence="3">
    <location>
        <begin position="126"/>
        <end position="129"/>
    </location>
    <ligand>
        <name>FAD</name>
        <dbReference type="ChEBI" id="CHEBI:57692"/>
    </ligand>
</feature>
<dbReference type="InterPro" id="IPR000172">
    <property type="entry name" value="GMC_OxRdtase_N"/>
</dbReference>
<dbReference type="Pfam" id="PF05199">
    <property type="entry name" value="GMC_oxred_C"/>
    <property type="match status" value="1"/>
</dbReference>
<reference evidence="7" key="1">
    <citation type="submission" date="2023-06" db="EMBL/GenBank/DDBJ databases">
        <title>Genome-scale phylogeny and comparative genomics of the fungal order Sordariales.</title>
        <authorList>
            <consortium name="Lawrence Berkeley National Laboratory"/>
            <person name="Hensen N."/>
            <person name="Bonometti L."/>
            <person name="Westerberg I."/>
            <person name="Brannstrom I.O."/>
            <person name="Guillou S."/>
            <person name="Cros-Aarteil S."/>
            <person name="Calhoun S."/>
            <person name="Haridas S."/>
            <person name="Kuo A."/>
            <person name="Mondo S."/>
            <person name="Pangilinan J."/>
            <person name="Riley R."/>
            <person name="Labutti K."/>
            <person name="Andreopoulos B."/>
            <person name="Lipzen A."/>
            <person name="Chen C."/>
            <person name="Yanf M."/>
            <person name="Daum C."/>
            <person name="Ng V."/>
            <person name="Clum A."/>
            <person name="Steindorff A."/>
            <person name="Ohm R."/>
            <person name="Martin F."/>
            <person name="Silar P."/>
            <person name="Natvig D."/>
            <person name="Lalanne C."/>
            <person name="Gautier V."/>
            <person name="Ament-Velasquez S.L."/>
            <person name="Kruys A."/>
            <person name="Hutchinson M.I."/>
            <person name="Powell A.J."/>
            <person name="Barry K."/>
            <person name="Miller A.N."/>
            <person name="Grigoriev I.V."/>
            <person name="Debuchy R."/>
            <person name="Gladieux P."/>
            <person name="Thoren M.H."/>
            <person name="Johannesson H."/>
        </authorList>
    </citation>
    <scope>NUCLEOTIDE SEQUENCE</scope>
    <source>
        <strain evidence="7">SMH2532-1</strain>
    </source>
</reference>
<sequence>MKFQLAALVLANIELAVARQGVNYQVKRKSWELSDDYDFLVVGGGTAGLTVADRLTEAFPGKNTLVVEYGDIEYAPGQFDPPKIIWGEAGGYSSRWELSSTPSPELNNNTAFVIAGKSVGGSSATNGMVFDRGSKYDYDAWQQLQDTTPNQTKSHRWDWEGLYPWFKKSVTFTPSSPEIASQYNYTWESSTYGNTTPIHASFPPFQWGDHFAVRNAWEEAGIELNNECANGNKEGLCWVPISQHPVTARRSHAGLGHYADVVNKGRENYHLVVRHQVTRLVYPSGDPTAGPPLVEIRSVDSGETANITVKAEVVLSAGVFGSTAVLQRSGIGSASFLKNLGIPVVVDLPGVGANLQDHSGPVVTWQYATPPNFTAPMPQDMLNPPFAAAAAAAFNSTPATGPYTLAMSDSFIFISLPNMTTPASLSTLLSKIHSLATANSTTALYLPPVYSSDPTLLAGYRAQLLALADLYASPHAPSLESAFATGTTLPAALLHPLSRGTVRLNGTHPLQPPVLDYRSASNPIDVDLHLVHLRYVRRAMQAKTMRGLGVVGVQPGVGVQSDEEMVKYIRGKTTQSFMHPCCTTAMMPREWGGVVSAELKVHGAAGLRIVDAGVFPILPSAHLSATVYAVAEKAASIIIEDWSGR</sequence>
<dbReference type="Pfam" id="PF00732">
    <property type="entry name" value="GMC_oxred_N"/>
    <property type="match status" value="1"/>
</dbReference>
<evidence type="ECO:0000259" key="6">
    <source>
        <dbReference type="Pfam" id="PF05199"/>
    </source>
</evidence>
<feature type="domain" description="Glucose-methanol-choline oxidoreductase C-terminal" evidence="6">
    <location>
        <begin position="496"/>
        <end position="631"/>
    </location>
</feature>
<dbReference type="PANTHER" id="PTHR11552:SF115">
    <property type="entry name" value="DEHYDROGENASE XPTC-RELATED"/>
    <property type="match status" value="1"/>
</dbReference>
<dbReference type="GO" id="GO:0016614">
    <property type="term" value="F:oxidoreductase activity, acting on CH-OH group of donors"/>
    <property type="evidence" value="ECO:0007669"/>
    <property type="project" value="InterPro"/>
</dbReference>
<comment type="cofactor">
    <cofactor evidence="3">
        <name>FAD</name>
        <dbReference type="ChEBI" id="CHEBI:57692"/>
    </cofactor>
</comment>
<dbReference type="SUPFAM" id="SSF54373">
    <property type="entry name" value="FAD-linked reductases, C-terminal domain"/>
    <property type="match status" value="1"/>
</dbReference>
<evidence type="ECO:0000313" key="8">
    <source>
        <dbReference type="Proteomes" id="UP001174936"/>
    </source>
</evidence>
<evidence type="ECO:0000313" key="7">
    <source>
        <dbReference type="EMBL" id="KAK0642866.1"/>
    </source>
</evidence>
<evidence type="ECO:0000256" key="2">
    <source>
        <dbReference type="PIRSR" id="PIRSR000137-1"/>
    </source>
</evidence>
<dbReference type="InterPro" id="IPR007867">
    <property type="entry name" value="GMC_OxRtase_C"/>
</dbReference>
<proteinExistence type="inferred from homology"/>
<feature type="signal peptide" evidence="4">
    <location>
        <begin position="1"/>
        <end position="18"/>
    </location>
</feature>
<evidence type="ECO:0000256" key="1">
    <source>
        <dbReference type="ARBA" id="ARBA00010790"/>
    </source>
</evidence>
<organism evidence="7 8">
    <name type="scientific">Cercophora newfieldiana</name>
    <dbReference type="NCBI Taxonomy" id="92897"/>
    <lineage>
        <taxon>Eukaryota</taxon>
        <taxon>Fungi</taxon>
        <taxon>Dikarya</taxon>
        <taxon>Ascomycota</taxon>
        <taxon>Pezizomycotina</taxon>
        <taxon>Sordariomycetes</taxon>
        <taxon>Sordariomycetidae</taxon>
        <taxon>Sordariales</taxon>
        <taxon>Lasiosphaeriaceae</taxon>
        <taxon>Cercophora</taxon>
    </lineage>
</organism>
<comment type="caution">
    <text evidence="7">The sequence shown here is derived from an EMBL/GenBank/DDBJ whole genome shotgun (WGS) entry which is preliminary data.</text>
</comment>
<keyword evidence="3" id="KW-0285">Flavoprotein</keyword>
<dbReference type="Proteomes" id="UP001174936">
    <property type="component" value="Unassembled WGS sequence"/>
</dbReference>
<keyword evidence="8" id="KW-1185">Reference proteome</keyword>
<accession>A0AA39Y0E9</accession>
<evidence type="ECO:0000256" key="3">
    <source>
        <dbReference type="PIRSR" id="PIRSR000137-2"/>
    </source>
</evidence>
<comment type="similarity">
    <text evidence="1">Belongs to the GMC oxidoreductase family.</text>
</comment>
<dbReference type="Gene3D" id="3.30.560.10">
    <property type="entry name" value="Glucose Oxidase, domain 3"/>
    <property type="match status" value="1"/>
</dbReference>
<feature type="domain" description="Glucose-methanol-choline oxidoreductase N-terminal" evidence="5">
    <location>
        <begin position="37"/>
        <end position="358"/>
    </location>
</feature>
<feature type="active site" description="Proton donor" evidence="2">
    <location>
        <position position="579"/>
    </location>
</feature>
<keyword evidence="4" id="KW-0732">Signal</keyword>
<gene>
    <name evidence="7" type="ORF">B0T16DRAFT_459072</name>
</gene>
<dbReference type="AlphaFoldDB" id="A0AA39Y0E9"/>
<dbReference type="SUPFAM" id="SSF51905">
    <property type="entry name" value="FAD/NAD(P)-binding domain"/>
    <property type="match status" value="1"/>
</dbReference>